<feature type="coiled-coil region" evidence="1">
    <location>
        <begin position="376"/>
        <end position="446"/>
    </location>
</feature>
<keyword evidence="1" id="KW-0175">Coiled coil</keyword>
<feature type="compositionally biased region" description="Low complexity" evidence="2">
    <location>
        <begin position="28"/>
        <end position="39"/>
    </location>
</feature>
<feature type="compositionally biased region" description="Low complexity" evidence="2">
    <location>
        <begin position="84"/>
        <end position="106"/>
    </location>
</feature>
<dbReference type="EMBL" id="JBDFQZ010000005">
    <property type="protein sequence ID" value="KAK9727033.1"/>
    <property type="molecule type" value="Genomic_DNA"/>
</dbReference>
<feature type="region of interest" description="Disordered" evidence="2">
    <location>
        <begin position="482"/>
        <end position="509"/>
    </location>
</feature>
<sequence length="670" mass="76262">MPRNSKTHQSNQEKNTSVRHCRIRKRVSSSSSSTSSSSSVVKNYGFKRVILKGKRVNYSSVLPDWKVKMAGTRSPMQKMHNFENGINSSSSNNNNNNNYHSNNYGNKGKEALSARKLAATMWEINGVHSPKGVKNDMFEEKRGKKSSEKLPAKLFDGQQYLLLDQFPHRSPVCEKIDGSKMGSHRRRSSATSQKLQITEYLAGGLETVGRASSIEVSNDASGENNRNMKCRLKDVNNSLIASKELVKVLFRIISQEEQQSSRLTLVSALRVELDRARLQVDQLIQEQRFHCNQMDTLLKEFAEEKAAWKSKEKQKIKEAISSLAREVEIEKKLRRQAERMNKKLGLELAETKTHFSRAMKELDGERRAREILEQTCDELARGIGEERVEVEELKKESEKAREEVEKERQMLQLADVLREERVQMKLSEARYEYEEKNAALERLKSELGTYLNGGASNENGGPSPYFDGVEDFNDFLKTMQLGSFQDNKGEKEQSDGEVDEEGEDDSDDSELHSIELNMDNSNKCYKWSFARDGTNQGDSRRDSMEEVFKGRRSLSEKIQWESICLQRDTSEGVEWDFTAANLQGNVNGIVKEKSTEVCGNGENNERNHEFKRYNAVKSERWLPSRQGSASPAMSTGKSSHSRLREACSAILQDLASRREQLEGQCVGNKR</sequence>
<protein>
    <submittedName>
        <fullName evidence="3">Uncharacterized protein</fullName>
    </submittedName>
</protein>
<keyword evidence="4" id="KW-1185">Reference proteome</keyword>
<organism evidence="3 4">
    <name type="scientific">Saponaria officinalis</name>
    <name type="common">Common soapwort</name>
    <name type="synonym">Lychnis saponaria</name>
    <dbReference type="NCBI Taxonomy" id="3572"/>
    <lineage>
        <taxon>Eukaryota</taxon>
        <taxon>Viridiplantae</taxon>
        <taxon>Streptophyta</taxon>
        <taxon>Embryophyta</taxon>
        <taxon>Tracheophyta</taxon>
        <taxon>Spermatophyta</taxon>
        <taxon>Magnoliopsida</taxon>
        <taxon>eudicotyledons</taxon>
        <taxon>Gunneridae</taxon>
        <taxon>Pentapetalae</taxon>
        <taxon>Caryophyllales</taxon>
        <taxon>Caryophyllaceae</taxon>
        <taxon>Caryophylleae</taxon>
        <taxon>Saponaria</taxon>
    </lineage>
</organism>
<feature type="region of interest" description="Disordered" evidence="2">
    <location>
        <begin position="82"/>
        <end position="107"/>
    </location>
</feature>
<dbReference type="Proteomes" id="UP001443914">
    <property type="component" value="Unassembled WGS sequence"/>
</dbReference>
<evidence type="ECO:0000256" key="1">
    <source>
        <dbReference type="SAM" id="Coils"/>
    </source>
</evidence>
<dbReference type="AlphaFoldDB" id="A0AAW1L183"/>
<feature type="compositionally biased region" description="Polar residues" evidence="2">
    <location>
        <begin position="625"/>
        <end position="638"/>
    </location>
</feature>
<feature type="region of interest" description="Disordered" evidence="2">
    <location>
        <begin position="1"/>
        <end position="39"/>
    </location>
</feature>
<dbReference type="PANTHER" id="PTHR31071">
    <property type="entry name" value="GB|AAF24581.1"/>
    <property type="match status" value="1"/>
</dbReference>
<evidence type="ECO:0000256" key="2">
    <source>
        <dbReference type="SAM" id="MobiDB-lite"/>
    </source>
</evidence>
<reference evidence="3" key="1">
    <citation type="submission" date="2024-03" db="EMBL/GenBank/DDBJ databases">
        <title>WGS assembly of Saponaria officinalis var. Norfolk2.</title>
        <authorList>
            <person name="Jenkins J."/>
            <person name="Shu S."/>
            <person name="Grimwood J."/>
            <person name="Barry K."/>
            <person name="Goodstein D."/>
            <person name="Schmutz J."/>
            <person name="Leebens-Mack J."/>
            <person name="Osbourn A."/>
        </authorList>
    </citation>
    <scope>NUCLEOTIDE SEQUENCE [LARGE SCALE GENOMIC DNA]</scope>
    <source>
        <strain evidence="3">JIC</strain>
    </source>
</reference>
<name>A0AAW1L183_SAPOF</name>
<accession>A0AAW1L183</accession>
<gene>
    <name evidence="3" type="ORF">RND81_05G253800</name>
</gene>
<evidence type="ECO:0000313" key="4">
    <source>
        <dbReference type="Proteomes" id="UP001443914"/>
    </source>
</evidence>
<dbReference type="InterPro" id="IPR043424">
    <property type="entry name" value="BLT-like"/>
</dbReference>
<comment type="caution">
    <text evidence="3">The sequence shown here is derived from an EMBL/GenBank/DDBJ whole genome shotgun (WGS) entry which is preliminary data.</text>
</comment>
<dbReference type="PANTHER" id="PTHR31071:SF16">
    <property type="entry name" value="MYB-LIKE PROTEIN Z ISOFORM X1"/>
    <property type="match status" value="1"/>
</dbReference>
<evidence type="ECO:0000313" key="3">
    <source>
        <dbReference type="EMBL" id="KAK9727033.1"/>
    </source>
</evidence>
<feature type="region of interest" description="Disordered" evidence="2">
    <location>
        <begin position="622"/>
        <end position="641"/>
    </location>
</feature>
<proteinExistence type="predicted"/>
<feature type="compositionally biased region" description="Basic residues" evidence="2">
    <location>
        <begin position="17"/>
        <end position="27"/>
    </location>
</feature>
<feature type="compositionally biased region" description="Acidic residues" evidence="2">
    <location>
        <begin position="495"/>
        <end position="508"/>
    </location>
</feature>